<dbReference type="Proteomes" id="UP000242188">
    <property type="component" value="Unassembled WGS sequence"/>
</dbReference>
<reference evidence="1 2" key="1">
    <citation type="journal article" date="2017" name="Nat. Ecol. Evol.">
        <title>Scallop genome provides insights into evolution of bilaterian karyotype and development.</title>
        <authorList>
            <person name="Wang S."/>
            <person name="Zhang J."/>
            <person name="Jiao W."/>
            <person name="Li J."/>
            <person name="Xun X."/>
            <person name="Sun Y."/>
            <person name="Guo X."/>
            <person name="Huan P."/>
            <person name="Dong B."/>
            <person name="Zhang L."/>
            <person name="Hu X."/>
            <person name="Sun X."/>
            <person name="Wang J."/>
            <person name="Zhao C."/>
            <person name="Wang Y."/>
            <person name="Wang D."/>
            <person name="Huang X."/>
            <person name="Wang R."/>
            <person name="Lv J."/>
            <person name="Li Y."/>
            <person name="Zhang Z."/>
            <person name="Liu B."/>
            <person name="Lu W."/>
            <person name="Hui Y."/>
            <person name="Liang J."/>
            <person name="Zhou Z."/>
            <person name="Hou R."/>
            <person name="Li X."/>
            <person name="Liu Y."/>
            <person name="Li H."/>
            <person name="Ning X."/>
            <person name="Lin Y."/>
            <person name="Zhao L."/>
            <person name="Xing Q."/>
            <person name="Dou J."/>
            <person name="Li Y."/>
            <person name="Mao J."/>
            <person name="Guo H."/>
            <person name="Dou H."/>
            <person name="Li T."/>
            <person name="Mu C."/>
            <person name="Jiang W."/>
            <person name="Fu Q."/>
            <person name="Fu X."/>
            <person name="Miao Y."/>
            <person name="Liu J."/>
            <person name="Yu Q."/>
            <person name="Li R."/>
            <person name="Liao H."/>
            <person name="Li X."/>
            <person name="Kong Y."/>
            <person name="Jiang Z."/>
            <person name="Chourrout D."/>
            <person name="Li R."/>
            <person name="Bao Z."/>
        </authorList>
    </citation>
    <scope>NUCLEOTIDE SEQUENCE [LARGE SCALE GENOMIC DNA]</scope>
    <source>
        <strain evidence="1 2">PY_sf001</strain>
    </source>
</reference>
<dbReference type="OrthoDB" id="6038751at2759"/>
<protein>
    <submittedName>
        <fullName evidence="1">Uncharacterized protein</fullName>
    </submittedName>
</protein>
<dbReference type="EMBL" id="NEDP02076716">
    <property type="protein sequence ID" value="OWF35645.1"/>
    <property type="molecule type" value="Genomic_DNA"/>
</dbReference>
<keyword evidence="2" id="KW-1185">Reference proteome</keyword>
<comment type="caution">
    <text evidence="1">The sequence shown here is derived from an EMBL/GenBank/DDBJ whole genome shotgun (WGS) entry which is preliminary data.</text>
</comment>
<accession>A0A210PGN4</accession>
<name>A0A210PGN4_MIZYE</name>
<gene>
    <name evidence="1" type="ORF">KP79_PYT19266</name>
</gene>
<evidence type="ECO:0000313" key="1">
    <source>
        <dbReference type="EMBL" id="OWF35645.1"/>
    </source>
</evidence>
<dbReference type="AlphaFoldDB" id="A0A210PGN4"/>
<proteinExistence type="predicted"/>
<sequence length="177" mass="20609">MHRKEYATSGGTYLKERGPTNAVPLHNYVSGDGKSHAYRGMAHYVPSERAWIAKDQFRSLPRETKRDAIDIQSEDQWVDFMRNRDTPSGYYNENIGLLQTGKADLKLFGYTRNLPAMPSKDIFQNPWPKSDAFVPVERKGRGDYYGYYHEAIESERERRKKEFPTSWVIEARDVPKL</sequence>
<evidence type="ECO:0000313" key="2">
    <source>
        <dbReference type="Proteomes" id="UP000242188"/>
    </source>
</evidence>
<organism evidence="1 2">
    <name type="scientific">Mizuhopecten yessoensis</name>
    <name type="common">Japanese scallop</name>
    <name type="synonym">Patinopecten yessoensis</name>
    <dbReference type="NCBI Taxonomy" id="6573"/>
    <lineage>
        <taxon>Eukaryota</taxon>
        <taxon>Metazoa</taxon>
        <taxon>Spiralia</taxon>
        <taxon>Lophotrochozoa</taxon>
        <taxon>Mollusca</taxon>
        <taxon>Bivalvia</taxon>
        <taxon>Autobranchia</taxon>
        <taxon>Pteriomorphia</taxon>
        <taxon>Pectinida</taxon>
        <taxon>Pectinoidea</taxon>
        <taxon>Pectinidae</taxon>
        <taxon>Mizuhopecten</taxon>
    </lineage>
</organism>